<keyword evidence="3" id="KW-1185">Reference proteome</keyword>
<evidence type="ECO:0008006" key="4">
    <source>
        <dbReference type="Google" id="ProtNLM"/>
    </source>
</evidence>
<accession>A0AAN9BLJ8</accession>
<dbReference type="GO" id="GO:0030686">
    <property type="term" value="C:90S preribosome"/>
    <property type="evidence" value="ECO:0007669"/>
    <property type="project" value="TreeGrafter"/>
</dbReference>
<evidence type="ECO:0000313" key="3">
    <source>
        <dbReference type="Proteomes" id="UP001374579"/>
    </source>
</evidence>
<dbReference type="PANTHER" id="PTHR24030">
    <property type="entry name" value="PROTEIN CMSS1"/>
    <property type="match status" value="1"/>
</dbReference>
<dbReference type="SUPFAM" id="SSF52540">
    <property type="entry name" value="P-loop containing nucleoside triphosphate hydrolases"/>
    <property type="match status" value="1"/>
</dbReference>
<feature type="region of interest" description="Disordered" evidence="1">
    <location>
        <begin position="1"/>
        <end position="100"/>
    </location>
</feature>
<feature type="compositionally biased region" description="Basic residues" evidence="1">
    <location>
        <begin position="72"/>
        <end position="88"/>
    </location>
</feature>
<dbReference type="EMBL" id="JBAMIC010000004">
    <property type="protein sequence ID" value="KAK7107199.1"/>
    <property type="molecule type" value="Genomic_DNA"/>
</dbReference>
<dbReference type="InterPro" id="IPR032704">
    <property type="entry name" value="Cms1"/>
</dbReference>
<dbReference type="Pfam" id="PF14617">
    <property type="entry name" value="CMS1"/>
    <property type="match status" value="1"/>
</dbReference>
<evidence type="ECO:0000313" key="2">
    <source>
        <dbReference type="EMBL" id="KAK7107199.1"/>
    </source>
</evidence>
<dbReference type="Gene3D" id="3.40.50.300">
    <property type="entry name" value="P-loop containing nucleotide triphosphate hydrolases"/>
    <property type="match status" value="1"/>
</dbReference>
<proteinExistence type="predicted"/>
<evidence type="ECO:0000256" key="1">
    <source>
        <dbReference type="SAM" id="MobiDB-lite"/>
    </source>
</evidence>
<dbReference type="Proteomes" id="UP001374579">
    <property type="component" value="Unassembled WGS sequence"/>
</dbReference>
<organism evidence="2 3">
    <name type="scientific">Littorina saxatilis</name>
    <dbReference type="NCBI Taxonomy" id="31220"/>
    <lineage>
        <taxon>Eukaryota</taxon>
        <taxon>Metazoa</taxon>
        <taxon>Spiralia</taxon>
        <taxon>Lophotrochozoa</taxon>
        <taxon>Mollusca</taxon>
        <taxon>Gastropoda</taxon>
        <taxon>Caenogastropoda</taxon>
        <taxon>Littorinimorpha</taxon>
        <taxon>Littorinoidea</taxon>
        <taxon>Littorinidae</taxon>
        <taxon>Littorina</taxon>
    </lineage>
</organism>
<gene>
    <name evidence="2" type="ORF">V1264_015156</name>
</gene>
<sequence>MADDLDDEWWKAEDEKEVSSAKTDKKEKQGVKRPAPSDDSAGEESDEPSTPPDKATRPGTGDGIKSPEKGQKKSKKKKKNGRGKFVRRKITEEDEGSLKKAGTPEDVKKLLKPLVAVSATEDSESDEDSDEDTLSIESDFFPANEHLSSDGYLKEVLPGWSLVVKKAKLSPGSPLILILCSSAVRAVELNREIKSFLGKECKTAKLFAKHMKLDEQKTFLQKKVCHACIGTPNRVQALLEAGCLKLSSLHGIVLDWNWRDVKMKRMVDIPDVRRDLTLLLKEHALHKVKQTPCRIAIL</sequence>
<comment type="caution">
    <text evidence="2">The sequence shown here is derived from an EMBL/GenBank/DDBJ whole genome shotgun (WGS) entry which is preliminary data.</text>
</comment>
<dbReference type="InterPro" id="IPR027417">
    <property type="entry name" value="P-loop_NTPase"/>
</dbReference>
<dbReference type="GO" id="GO:0005634">
    <property type="term" value="C:nucleus"/>
    <property type="evidence" value="ECO:0007669"/>
    <property type="project" value="TreeGrafter"/>
</dbReference>
<name>A0AAN9BLJ8_9CAEN</name>
<feature type="compositionally biased region" description="Basic and acidic residues" evidence="1">
    <location>
        <begin position="8"/>
        <end position="30"/>
    </location>
</feature>
<reference evidence="2 3" key="1">
    <citation type="submission" date="2024-02" db="EMBL/GenBank/DDBJ databases">
        <title>Chromosome-scale genome assembly of the rough periwinkle Littorina saxatilis.</title>
        <authorList>
            <person name="De Jode A."/>
            <person name="Faria R."/>
            <person name="Formenti G."/>
            <person name="Sims Y."/>
            <person name="Smith T.P."/>
            <person name="Tracey A."/>
            <person name="Wood J.M.D."/>
            <person name="Zagrodzka Z.B."/>
            <person name="Johannesson K."/>
            <person name="Butlin R.K."/>
            <person name="Leder E.H."/>
        </authorList>
    </citation>
    <scope>NUCLEOTIDE SEQUENCE [LARGE SCALE GENOMIC DNA]</scope>
    <source>
        <strain evidence="2">Snail1</strain>
        <tissue evidence="2">Muscle</tissue>
    </source>
</reference>
<dbReference type="PANTHER" id="PTHR24030:SF0">
    <property type="entry name" value="PROTEIN CMSS1"/>
    <property type="match status" value="1"/>
</dbReference>
<protein>
    <recommendedName>
        <fullName evidence="4">Protein CMSS1</fullName>
    </recommendedName>
</protein>
<dbReference type="AlphaFoldDB" id="A0AAN9BLJ8"/>